<feature type="transmembrane region" description="Helical" evidence="6">
    <location>
        <begin position="41"/>
        <end position="64"/>
    </location>
</feature>
<evidence type="ECO:0000313" key="9">
    <source>
        <dbReference type="Proteomes" id="UP000257144"/>
    </source>
</evidence>
<reference evidence="8 9" key="1">
    <citation type="submission" date="2018-07" db="EMBL/GenBank/DDBJ databases">
        <title>Bacillus sp. YLB-04 draft genome sequence.</title>
        <authorList>
            <person name="Yu L."/>
            <person name="Tang X."/>
        </authorList>
    </citation>
    <scope>NUCLEOTIDE SEQUENCE [LARGE SCALE GENOMIC DNA]</scope>
    <source>
        <strain evidence="8 9">YLB-04</strain>
    </source>
</reference>
<dbReference type="OrthoDB" id="9812049at2"/>
<comment type="caution">
    <text evidence="8">The sequence shown here is derived from an EMBL/GenBank/DDBJ whole genome shotgun (WGS) entry which is preliminary data.</text>
</comment>
<keyword evidence="9" id="KW-1185">Reference proteome</keyword>
<keyword evidence="4 6" id="KW-1133">Transmembrane helix</keyword>
<evidence type="ECO:0000256" key="1">
    <source>
        <dbReference type="ARBA" id="ARBA00004141"/>
    </source>
</evidence>
<evidence type="ECO:0000256" key="4">
    <source>
        <dbReference type="ARBA" id="ARBA00022989"/>
    </source>
</evidence>
<evidence type="ECO:0000259" key="7">
    <source>
        <dbReference type="Pfam" id="PF04138"/>
    </source>
</evidence>
<sequence>MIAANSLKQTNSFVRFALVGVANTAAGLLIMLTLLNISGASYWLSTFIGNAAGAAISYFLNRAFTFKSSVRFSEGAPKFAAVILVCYFASYWASRQLIGLGAADFLPAIYHDDAAVLAGSVLYTISNYFGQKKYVFRDGPPAG</sequence>
<evidence type="ECO:0000313" key="8">
    <source>
        <dbReference type="EMBL" id="RDU36889.1"/>
    </source>
</evidence>
<protein>
    <submittedName>
        <fullName evidence="8">GtrA family protein</fullName>
    </submittedName>
</protein>
<feature type="transmembrane region" description="Helical" evidence="6">
    <location>
        <begin position="76"/>
        <end position="94"/>
    </location>
</feature>
<feature type="transmembrane region" description="Helical" evidence="6">
    <location>
        <begin position="12"/>
        <end position="35"/>
    </location>
</feature>
<comment type="subcellular location">
    <subcellularLocation>
        <location evidence="1">Membrane</location>
        <topology evidence="1">Multi-pass membrane protein</topology>
    </subcellularLocation>
</comment>
<evidence type="ECO:0000256" key="6">
    <source>
        <dbReference type="SAM" id="Phobius"/>
    </source>
</evidence>
<dbReference type="Proteomes" id="UP000257144">
    <property type="component" value="Unassembled WGS sequence"/>
</dbReference>
<accession>A0A3D8GRP8</accession>
<dbReference type="PANTHER" id="PTHR38459">
    <property type="entry name" value="PROPHAGE BACTOPRENOL-LINKED GLUCOSE TRANSLOCASE HOMOLOG"/>
    <property type="match status" value="1"/>
</dbReference>
<keyword evidence="5 6" id="KW-0472">Membrane</keyword>
<keyword evidence="3 6" id="KW-0812">Transmembrane</keyword>
<dbReference type="GO" id="GO:0005886">
    <property type="term" value="C:plasma membrane"/>
    <property type="evidence" value="ECO:0007669"/>
    <property type="project" value="TreeGrafter"/>
</dbReference>
<dbReference type="InterPro" id="IPR051401">
    <property type="entry name" value="GtrA_CellWall_Glycosyl"/>
</dbReference>
<feature type="transmembrane region" description="Helical" evidence="6">
    <location>
        <begin position="114"/>
        <end position="130"/>
    </location>
</feature>
<proteinExistence type="inferred from homology"/>
<gene>
    <name evidence="8" type="ORF">DRW41_09295</name>
</gene>
<feature type="domain" description="GtrA/DPMS transmembrane" evidence="7">
    <location>
        <begin position="15"/>
        <end position="136"/>
    </location>
</feature>
<name>A0A3D8GRP8_9BACI</name>
<comment type="similarity">
    <text evidence="2">Belongs to the GtrA family.</text>
</comment>
<evidence type="ECO:0000256" key="3">
    <source>
        <dbReference type="ARBA" id="ARBA00022692"/>
    </source>
</evidence>
<dbReference type="AlphaFoldDB" id="A0A3D8GRP8"/>
<organism evidence="8 9">
    <name type="scientific">Neobacillus piezotolerans</name>
    <dbReference type="NCBI Taxonomy" id="2259171"/>
    <lineage>
        <taxon>Bacteria</taxon>
        <taxon>Bacillati</taxon>
        <taxon>Bacillota</taxon>
        <taxon>Bacilli</taxon>
        <taxon>Bacillales</taxon>
        <taxon>Bacillaceae</taxon>
        <taxon>Neobacillus</taxon>
    </lineage>
</organism>
<dbReference type="PANTHER" id="PTHR38459:SF1">
    <property type="entry name" value="PROPHAGE BACTOPRENOL-LINKED GLUCOSE TRANSLOCASE HOMOLOG"/>
    <property type="match status" value="1"/>
</dbReference>
<dbReference type="InterPro" id="IPR007267">
    <property type="entry name" value="GtrA_DPMS_TM"/>
</dbReference>
<dbReference type="Pfam" id="PF04138">
    <property type="entry name" value="GtrA_DPMS_TM"/>
    <property type="match status" value="1"/>
</dbReference>
<evidence type="ECO:0000256" key="5">
    <source>
        <dbReference type="ARBA" id="ARBA00023136"/>
    </source>
</evidence>
<dbReference type="EMBL" id="QNQT01000003">
    <property type="protein sequence ID" value="RDU36889.1"/>
    <property type="molecule type" value="Genomic_DNA"/>
</dbReference>
<dbReference type="RefSeq" id="WP_115451717.1">
    <property type="nucleotide sequence ID" value="NZ_QNQT01000003.1"/>
</dbReference>
<evidence type="ECO:0000256" key="2">
    <source>
        <dbReference type="ARBA" id="ARBA00009399"/>
    </source>
</evidence>
<dbReference type="GO" id="GO:0000271">
    <property type="term" value="P:polysaccharide biosynthetic process"/>
    <property type="evidence" value="ECO:0007669"/>
    <property type="project" value="InterPro"/>
</dbReference>